<feature type="domain" description="Knr4/Smi1-like" evidence="2">
    <location>
        <begin position="385"/>
        <end position="483"/>
    </location>
</feature>
<dbReference type="Proteomes" id="UP000316541">
    <property type="component" value="Unassembled WGS sequence"/>
</dbReference>
<feature type="compositionally biased region" description="Pro residues" evidence="1">
    <location>
        <begin position="310"/>
        <end position="320"/>
    </location>
</feature>
<gene>
    <name evidence="3" type="ORF">FLX08_07715</name>
</gene>
<dbReference type="InterPro" id="IPR037883">
    <property type="entry name" value="Knr4/Smi1-like_sf"/>
</dbReference>
<evidence type="ECO:0000313" key="4">
    <source>
        <dbReference type="Proteomes" id="UP000316541"/>
    </source>
</evidence>
<dbReference type="SMART" id="SM00860">
    <property type="entry name" value="SMI1_KNR4"/>
    <property type="match status" value="2"/>
</dbReference>
<evidence type="ECO:0000313" key="3">
    <source>
        <dbReference type="EMBL" id="TQS22710.1"/>
    </source>
</evidence>
<evidence type="ECO:0000256" key="1">
    <source>
        <dbReference type="SAM" id="MobiDB-lite"/>
    </source>
</evidence>
<protein>
    <recommendedName>
        <fullName evidence="2">Knr4/Smi1-like domain-containing protein</fullName>
    </recommendedName>
</protein>
<dbReference type="PANTHER" id="PTHR47432:SF1">
    <property type="entry name" value="CELL WALL ASSEMBLY REGULATOR SMI1"/>
    <property type="match status" value="1"/>
</dbReference>
<accession>A0A544Z0Y1</accession>
<feature type="domain" description="Knr4/Smi1-like" evidence="2">
    <location>
        <begin position="137"/>
        <end position="373"/>
    </location>
</feature>
<feature type="region of interest" description="Disordered" evidence="1">
    <location>
        <begin position="298"/>
        <end position="330"/>
    </location>
</feature>
<dbReference type="PANTHER" id="PTHR47432">
    <property type="entry name" value="CELL WALL ASSEMBLY REGULATOR SMI1"/>
    <property type="match status" value="1"/>
</dbReference>
<dbReference type="AlphaFoldDB" id="A0A544Z0Y1"/>
<name>A0A544Z0Y1_9ACTN</name>
<dbReference type="InterPro" id="IPR051873">
    <property type="entry name" value="KNR4/SMI1_regulator"/>
</dbReference>
<comment type="caution">
    <text evidence="3">The sequence shown here is derived from an EMBL/GenBank/DDBJ whole genome shotgun (WGS) entry which is preliminary data.</text>
</comment>
<dbReference type="RefSeq" id="WP_142617512.1">
    <property type="nucleotide sequence ID" value="NZ_VIRM01000006.1"/>
</dbReference>
<sequence>MIRSRRVVWPALVGVLLLGGVAGEPDLMGESVMCSSISMGGTVSLSCDDPEFEAEMKANALTPEEAKSIGCPPVQWGDEAKLTPDMLRDPSFATAEPTYTPRTPDPAIAARVNQAWDRIERWLGAHASATLRRLKFGADPQSLAGWESNHGRRLPDDLYVSYLRHDGADGNLGAGFQLPPAYGLLGLFEIDYINWGNCQDLVMEGDLDAADPEDGRWNGSFLAVGSDGSGRELFVEPRTGRVGEAGAQEQVEYDGPMGWPSHLAMLEALTGALERGEALRDWHPVVTTGCELRWAEEPTPLRQGCAGGPRPSPTPTPTVEPTPEKPTAGELRAVGCLPGRRTPGRTTRVRMPGPRVTAEVNAVWRRIERWLARKAPVTYKSLRPPARPLDIARSEAAMRLRFPDDLRASLLRHDGAGSWGFGPAPFYELMSAEHIHSEWKMLCDIGPDGYWWDGHLIPFAYANDGGNLFVDTRTGKTGEFFNEEGLTLEGDVVWPSYLALLKATTRSLETGRPIRGWRPKIVKGALQWESTRG</sequence>
<dbReference type="InterPro" id="IPR018958">
    <property type="entry name" value="Knr4/Smi1-like_dom"/>
</dbReference>
<organism evidence="3 4">
    <name type="scientific">Microbispora hainanensis</name>
    <dbReference type="NCBI Taxonomy" id="568844"/>
    <lineage>
        <taxon>Bacteria</taxon>
        <taxon>Bacillati</taxon>
        <taxon>Actinomycetota</taxon>
        <taxon>Actinomycetes</taxon>
        <taxon>Streptosporangiales</taxon>
        <taxon>Streptosporangiaceae</taxon>
        <taxon>Microbispora</taxon>
    </lineage>
</organism>
<evidence type="ECO:0000259" key="2">
    <source>
        <dbReference type="SMART" id="SM00860"/>
    </source>
</evidence>
<reference evidence="3 4" key="1">
    <citation type="submission" date="2019-07" db="EMBL/GenBank/DDBJ databases">
        <title>Microbispora hainanensis DSM 45428.</title>
        <authorList>
            <person name="Thawai C."/>
        </authorList>
    </citation>
    <scope>NUCLEOTIDE SEQUENCE [LARGE SCALE GENOMIC DNA]</scope>
    <source>
        <strain evidence="3 4">DSM 45428</strain>
    </source>
</reference>
<dbReference type="SUPFAM" id="SSF160631">
    <property type="entry name" value="SMI1/KNR4-like"/>
    <property type="match status" value="1"/>
</dbReference>
<proteinExistence type="predicted"/>
<dbReference type="Pfam" id="PF09346">
    <property type="entry name" value="SMI1_KNR4"/>
    <property type="match status" value="1"/>
</dbReference>
<dbReference type="EMBL" id="VIRM01000006">
    <property type="protein sequence ID" value="TQS22710.1"/>
    <property type="molecule type" value="Genomic_DNA"/>
</dbReference>